<evidence type="ECO:0008006" key="3">
    <source>
        <dbReference type="Google" id="ProtNLM"/>
    </source>
</evidence>
<evidence type="ECO:0000313" key="1">
    <source>
        <dbReference type="EMBL" id="MBE1577655.1"/>
    </source>
</evidence>
<comment type="caution">
    <text evidence="1">The sequence shown here is derived from an EMBL/GenBank/DDBJ whole genome shotgun (WGS) entry which is preliminary data.</text>
</comment>
<dbReference type="Proteomes" id="UP000656548">
    <property type="component" value="Unassembled WGS sequence"/>
</dbReference>
<accession>A0ABR9LAI0</accession>
<protein>
    <recommendedName>
        <fullName evidence="3">tRNA-guanine(15) transglycosylase-like domain-containing protein</fullName>
    </recommendedName>
</protein>
<gene>
    <name evidence="1" type="ORF">H4W30_004715</name>
</gene>
<name>A0ABR9LAI0_9PSEU</name>
<evidence type="ECO:0000313" key="2">
    <source>
        <dbReference type="Proteomes" id="UP000656548"/>
    </source>
</evidence>
<dbReference type="EMBL" id="JADBEJ010000005">
    <property type="protein sequence ID" value="MBE1577655.1"/>
    <property type="molecule type" value="Genomic_DNA"/>
</dbReference>
<proteinExistence type="predicted"/>
<sequence>MVDDDHTGPRENGKLNAAIRDIERLRPRGRVGLLADRLLTAAGTRELLPVLGAVDPTWGGVWVGGSNAALKIADYRDAGFDDLILVPDLEAYCKRTATPEEPFGLPETLGDGLEAALDDQLARGATVATTPSLYVAAGDSASLKAQARRVAALQRDDAIYVAAVAVAWINDTFIDQFIAILRMVGKPIALRLGGQFDPLAQFKDAPGNLRRLEAEVPHLMRLSTDLSAIDGLCHGAFAGAIGLTGTRRHLVPPEEKAQSGPSDGPVPPSVLVSELLRFIWTTTLLKKFANSTPPSCSCTVCQGQRLTRLLDPKEDKLEARSHNIAVWSDLMLTLHRDLPLRADRAGWWKKRCQVAVDHHELLNNQLGNPKAFKPPEALIRWAKLPS</sequence>
<keyword evidence="2" id="KW-1185">Reference proteome</keyword>
<organism evidence="1 2">
    <name type="scientific">Amycolatopsis roodepoortensis</name>
    <dbReference type="NCBI Taxonomy" id="700274"/>
    <lineage>
        <taxon>Bacteria</taxon>
        <taxon>Bacillati</taxon>
        <taxon>Actinomycetota</taxon>
        <taxon>Actinomycetes</taxon>
        <taxon>Pseudonocardiales</taxon>
        <taxon>Pseudonocardiaceae</taxon>
        <taxon>Amycolatopsis</taxon>
    </lineage>
</organism>
<reference evidence="1 2" key="1">
    <citation type="submission" date="2020-10" db="EMBL/GenBank/DDBJ databases">
        <title>Sequencing the genomes of 1000 actinobacteria strains.</title>
        <authorList>
            <person name="Klenk H.-P."/>
        </authorList>
    </citation>
    <scope>NUCLEOTIDE SEQUENCE [LARGE SCALE GENOMIC DNA]</scope>
    <source>
        <strain evidence="1 2">DSM 46661</strain>
    </source>
</reference>
<dbReference type="RefSeq" id="WP_192744793.1">
    <property type="nucleotide sequence ID" value="NZ_JADBEJ010000005.1"/>
</dbReference>